<name>A0A7J9EAN8_9ROSI</name>
<proteinExistence type="predicted"/>
<evidence type="ECO:0000313" key="4">
    <source>
        <dbReference type="Proteomes" id="UP000593568"/>
    </source>
</evidence>
<dbReference type="EMBL" id="JABEZW010000007">
    <property type="protein sequence ID" value="MBA0769888.1"/>
    <property type="molecule type" value="Genomic_DNA"/>
</dbReference>
<organism evidence="3 4">
    <name type="scientific">Gossypium trilobum</name>
    <dbReference type="NCBI Taxonomy" id="34281"/>
    <lineage>
        <taxon>Eukaryota</taxon>
        <taxon>Viridiplantae</taxon>
        <taxon>Streptophyta</taxon>
        <taxon>Embryophyta</taxon>
        <taxon>Tracheophyta</taxon>
        <taxon>Spermatophyta</taxon>
        <taxon>Magnoliopsida</taxon>
        <taxon>eudicotyledons</taxon>
        <taxon>Gunneridae</taxon>
        <taxon>Pentapetalae</taxon>
        <taxon>rosids</taxon>
        <taxon>malvids</taxon>
        <taxon>Malvales</taxon>
        <taxon>Malvaceae</taxon>
        <taxon>Malvoideae</taxon>
        <taxon>Gossypium</taxon>
    </lineage>
</organism>
<feature type="region of interest" description="Disordered" evidence="1">
    <location>
        <begin position="68"/>
        <end position="103"/>
    </location>
</feature>
<accession>A0A7J9EAN8</accession>
<dbReference type="AlphaFoldDB" id="A0A7J9EAN8"/>
<keyword evidence="2" id="KW-0732">Signal</keyword>
<sequence>MGDGRRILGGFNLAILMVMMLLSTNRHCAADAVKKNRSMSSRWCDDLQIRKASKMVFEASGAIDFANSKNPTTRALDPSPAACDRNTGKSCEPDSNPGTKVPPNCSSLYNKDCH</sequence>
<evidence type="ECO:0000256" key="1">
    <source>
        <dbReference type="SAM" id="MobiDB-lite"/>
    </source>
</evidence>
<comment type="caution">
    <text evidence="3">The sequence shown here is derived from an EMBL/GenBank/DDBJ whole genome shotgun (WGS) entry which is preliminary data.</text>
</comment>
<feature type="signal peptide" evidence="2">
    <location>
        <begin position="1"/>
        <end position="30"/>
    </location>
</feature>
<keyword evidence="4" id="KW-1185">Reference proteome</keyword>
<evidence type="ECO:0000256" key="2">
    <source>
        <dbReference type="SAM" id="SignalP"/>
    </source>
</evidence>
<dbReference type="Proteomes" id="UP000593568">
    <property type="component" value="Unassembled WGS sequence"/>
</dbReference>
<evidence type="ECO:0000313" key="3">
    <source>
        <dbReference type="EMBL" id="MBA0769888.1"/>
    </source>
</evidence>
<reference evidence="3 4" key="1">
    <citation type="journal article" date="2019" name="Genome Biol. Evol.">
        <title>Insights into the evolution of the New World diploid cottons (Gossypium, subgenus Houzingenia) based on genome sequencing.</title>
        <authorList>
            <person name="Grover C.E."/>
            <person name="Arick M.A. 2nd"/>
            <person name="Thrash A."/>
            <person name="Conover J.L."/>
            <person name="Sanders W.S."/>
            <person name="Peterson D.G."/>
            <person name="Frelichowski J.E."/>
            <person name="Scheffler J.A."/>
            <person name="Scheffler B.E."/>
            <person name="Wendel J.F."/>
        </authorList>
    </citation>
    <scope>NUCLEOTIDE SEQUENCE [LARGE SCALE GENOMIC DNA]</scope>
    <source>
        <strain evidence="3">8</strain>
        <tissue evidence="3">Leaf</tissue>
    </source>
</reference>
<gene>
    <name evidence="3" type="ORF">Gotri_018579</name>
</gene>
<protein>
    <submittedName>
        <fullName evidence="3">Uncharacterized protein</fullName>
    </submittedName>
</protein>
<feature type="chain" id="PRO_5029678111" evidence="2">
    <location>
        <begin position="31"/>
        <end position="114"/>
    </location>
</feature>